<dbReference type="SUPFAM" id="SSF47729">
    <property type="entry name" value="IHF-like DNA-binding proteins"/>
    <property type="match status" value="1"/>
</dbReference>
<keyword evidence="5" id="KW-0614">Plasmid</keyword>
<reference evidence="5 6" key="1">
    <citation type="submission" date="2022-10" db="EMBL/GenBank/DDBJ databases">
        <title>Host association and intracellularity evolved multiple times independently in the Rickettsiales.</title>
        <authorList>
            <person name="Castelli M."/>
            <person name="Nardi T."/>
            <person name="Gammuto L."/>
            <person name="Bellinzona G."/>
            <person name="Sabaneyeva E."/>
            <person name="Potekhin A."/>
            <person name="Serra V."/>
            <person name="Petroni G."/>
            <person name="Sassera D."/>
        </authorList>
    </citation>
    <scope>NUCLEOTIDE SEQUENCE [LARGE SCALE GENOMIC DNA]</scope>
    <source>
        <strain evidence="5 6">Kr 154-4</strain>
        <plasmid evidence="5 6">unnamed1</plasmid>
    </source>
</reference>
<dbReference type="GO" id="GO:0003677">
    <property type="term" value="F:DNA binding"/>
    <property type="evidence" value="ECO:0007669"/>
    <property type="project" value="UniProtKB-KW"/>
</dbReference>
<dbReference type="SMART" id="SM00411">
    <property type="entry name" value="BHL"/>
    <property type="match status" value="1"/>
</dbReference>
<organism evidence="5 6">
    <name type="scientific">Candidatus Trichorickettsia mobilis</name>
    <dbReference type="NCBI Taxonomy" id="1346319"/>
    <lineage>
        <taxon>Bacteria</taxon>
        <taxon>Pseudomonadati</taxon>
        <taxon>Pseudomonadota</taxon>
        <taxon>Alphaproteobacteria</taxon>
        <taxon>Rickettsiales</taxon>
        <taxon>Rickettsiaceae</taxon>
        <taxon>Rickettsieae</taxon>
        <taxon>Candidatus Trichorickettsia</taxon>
    </lineage>
</organism>
<name>A0ABZ0UXX5_9RICK</name>
<dbReference type="PANTHER" id="PTHR33175:SF3">
    <property type="entry name" value="DNA-BINDING PROTEIN HU-BETA"/>
    <property type="match status" value="1"/>
</dbReference>
<dbReference type="CDD" id="cd13831">
    <property type="entry name" value="HU"/>
    <property type="match status" value="1"/>
</dbReference>
<protein>
    <submittedName>
        <fullName evidence="5">HU family DNA-binding protein</fullName>
    </submittedName>
</protein>
<dbReference type="InterPro" id="IPR000119">
    <property type="entry name" value="Hist_DNA-bd"/>
</dbReference>
<keyword evidence="6" id="KW-1185">Reference proteome</keyword>
<comment type="similarity">
    <text evidence="1 4">Belongs to the bacterial histone-like protein family.</text>
</comment>
<dbReference type="Proteomes" id="UP001326613">
    <property type="component" value="Plasmid unnamed1"/>
</dbReference>
<proteinExistence type="inferred from homology"/>
<accession>A0ABZ0UXX5</accession>
<keyword evidence="2" id="KW-0226">DNA condensation</keyword>
<evidence type="ECO:0000313" key="6">
    <source>
        <dbReference type="Proteomes" id="UP001326613"/>
    </source>
</evidence>
<keyword evidence="3 5" id="KW-0238">DNA-binding</keyword>
<evidence type="ECO:0000256" key="3">
    <source>
        <dbReference type="ARBA" id="ARBA00023125"/>
    </source>
</evidence>
<dbReference type="InterPro" id="IPR010992">
    <property type="entry name" value="IHF-like_DNA-bd_dom_sf"/>
</dbReference>
<dbReference type="PANTHER" id="PTHR33175">
    <property type="entry name" value="DNA-BINDING PROTEIN HU"/>
    <property type="match status" value="1"/>
</dbReference>
<evidence type="ECO:0000256" key="4">
    <source>
        <dbReference type="RuleBase" id="RU003939"/>
    </source>
</evidence>
<dbReference type="Pfam" id="PF00216">
    <property type="entry name" value="Bac_DNA_binding"/>
    <property type="match status" value="1"/>
</dbReference>
<evidence type="ECO:0000256" key="2">
    <source>
        <dbReference type="ARBA" id="ARBA00023067"/>
    </source>
</evidence>
<evidence type="ECO:0000313" key="5">
    <source>
        <dbReference type="EMBL" id="WPY01477.1"/>
    </source>
</evidence>
<dbReference type="PRINTS" id="PR01727">
    <property type="entry name" value="DNABINDINGHU"/>
</dbReference>
<dbReference type="RefSeq" id="WP_323738952.1">
    <property type="nucleotide sequence ID" value="NZ_CP112933.1"/>
</dbReference>
<geneLocation type="plasmid" evidence="5 6">
    <name>unnamed1</name>
</geneLocation>
<evidence type="ECO:0000256" key="1">
    <source>
        <dbReference type="ARBA" id="ARBA00010529"/>
    </source>
</evidence>
<sequence>MNKNEFIDYISTQQNCTKTKAEEIINAFTKAVTGALSEEKTVELVGFGSFHTSKVEARKGRNPKTGEPIEVDAYVQAKFSAGKKLKDACNSRA</sequence>
<dbReference type="EMBL" id="CP112933">
    <property type="protein sequence ID" value="WPY01477.1"/>
    <property type="molecule type" value="Genomic_DNA"/>
</dbReference>
<gene>
    <name evidence="5" type="ORF">Trichorick_01390</name>
</gene>
<dbReference type="Gene3D" id="4.10.520.10">
    <property type="entry name" value="IHF-like DNA-binding proteins"/>
    <property type="match status" value="1"/>
</dbReference>